<evidence type="ECO:0000313" key="1">
    <source>
        <dbReference type="EMBL" id="KAI3780122.1"/>
    </source>
</evidence>
<dbReference type="EMBL" id="CM042010">
    <property type="protein sequence ID" value="KAI3780122.1"/>
    <property type="molecule type" value="Genomic_DNA"/>
</dbReference>
<name>A0ACB9G9P7_CICIN</name>
<comment type="caution">
    <text evidence="1">The sequence shown here is derived from an EMBL/GenBank/DDBJ whole genome shotgun (WGS) entry which is preliminary data.</text>
</comment>
<sequence length="180" mass="19104">MIMDYSADDAEEDDEDVDVEDDGEDVECTKQMDCMKPHLTHVGGPGNLSLGDDYGKDDGHTIASDNNNGDCMLHHFTSDHGGTPSATEPASFANGEDNPIATNIKPLIGEGFFCSANEVETQTNEIVSSPNEVEAPTVTNKIPINGEAGDCMLPHIGDVFHASGIYAPTVKNTSGIYAPM</sequence>
<proteinExistence type="predicted"/>
<keyword evidence="2" id="KW-1185">Reference proteome</keyword>
<accession>A0ACB9G9P7</accession>
<evidence type="ECO:0000313" key="2">
    <source>
        <dbReference type="Proteomes" id="UP001055811"/>
    </source>
</evidence>
<organism evidence="1 2">
    <name type="scientific">Cichorium intybus</name>
    <name type="common">Chicory</name>
    <dbReference type="NCBI Taxonomy" id="13427"/>
    <lineage>
        <taxon>Eukaryota</taxon>
        <taxon>Viridiplantae</taxon>
        <taxon>Streptophyta</taxon>
        <taxon>Embryophyta</taxon>
        <taxon>Tracheophyta</taxon>
        <taxon>Spermatophyta</taxon>
        <taxon>Magnoliopsida</taxon>
        <taxon>eudicotyledons</taxon>
        <taxon>Gunneridae</taxon>
        <taxon>Pentapetalae</taxon>
        <taxon>asterids</taxon>
        <taxon>campanulids</taxon>
        <taxon>Asterales</taxon>
        <taxon>Asteraceae</taxon>
        <taxon>Cichorioideae</taxon>
        <taxon>Cichorieae</taxon>
        <taxon>Cichoriinae</taxon>
        <taxon>Cichorium</taxon>
    </lineage>
</organism>
<dbReference type="Proteomes" id="UP001055811">
    <property type="component" value="Linkage Group LG02"/>
</dbReference>
<gene>
    <name evidence="1" type="ORF">L2E82_10046</name>
</gene>
<reference evidence="1 2" key="2">
    <citation type="journal article" date="2022" name="Mol. Ecol. Resour.">
        <title>The genomes of chicory, endive, great burdock and yacon provide insights into Asteraceae paleo-polyploidization history and plant inulin production.</title>
        <authorList>
            <person name="Fan W."/>
            <person name="Wang S."/>
            <person name="Wang H."/>
            <person name="Wang A."/>
            <person name="Jiang F."/>
            <person name="Liu H."/>
            <person name="Zhao H."/>
            <person name="Xu D."/>
            <person name="Zhang Y."/>
        </authorList>
    </citation>
    <scope>NUCLEOTIDE SEQUENCE [LARGE SCALE GENOMIC DNA]</scope>
    <source>
        <strain evidence="2">cv. Punajuju</strain>
        <tissue evidence="1">Leaves</tissue>
    </source>
</reference>
<reference evidence="2" key="1">
    <citation type="journal article" date="2022" name="Mol. Ecol. Resour.">
        <title>The genomes of chicory, endive, great burdock and yacon provide insights into Asteraceae palaeo-polyploidization history and plant inulin production.</title>
        <authorList>
            <person name="Fan W."/>
            <person name="Wang S."/>
            <person name="Wang H."/>
            <person name="Wang A."/>
            <person name="Jiang F."/>
            <person name="Liu H."/>
            <person name="Zhao H."/>
            <person name="Xu D."/>
            <person name="Zhang Y."/>
        </authorList>
    </citation>
    <scope>NUCLEOTIDE SEQUENCE [LARGE SCALE GENOMIC DNA]</scope>
    <source>
        <strain evidence="2">cv. Punajuju</strain>
    </source>
</reference>
<protein>
    <submittedName>
        <fullName evidence="1">Uncharacterized protein</fullName>
    </submittedName>
</protein>